<feature type="compositionally biased region" description="Basic and acidic residues" evidence="1">
    <location>
        <begin position="45"/>
        <end position="61"/>
    </location>
</feature>
<evidence type="ECO:0000313" key="2">
    <source>
        <dbReference type="EMBL" id="CAK0899833.1"/>
    </source>
</evidence>
<feature type="non-terminal residue" evidence="2">
    <location>
        <position position="61"/>
    </location>
</feature>
<protein>
    <submittedName>
        <fullName evidence="2">Uncharacterized protein</fullName>
    </submittedName>
</protein>
<evidence type="ECO:0000256" key="1">
    <source>
        <dbReference type="SAM" id="MobiDB-lite"/>
    </source>
</evidence>
<name>A0ABN9XJ60_9DINO</name>
<organism evidence="2 3">
    <name type="scientific">Prorocentrum cordatum</name>
    <dbReference type="NCBI Taxonomy" id="2364126"/>
    <lineage>
        <taxon>Eukaryota</taxon>
        <taxon>Sar</taxon>
        <taxon>Alveolata</taxon>
        <taxon>Dinophyceae</taxon>
        <taxon>Prorocentrales</taxon>
        <taxon>Prorocentraceae</taxon>
        <taxon>Prorocentrum</taxon>
    </lineage>
</organism>
<proteinExistence type="predicted"/>
<keyword evidence="3" id="KW-1185">Reference proteome</keyword>
<dbReference type="EMBL" id="CAUYUJ010020674">
    <property type="protein sequence ID" value="CAK0899833.1"/>
    <property type="molecule type" value="Genomic_DNA"/>
</dbReference>
<gene>
    <name evidence="2" type="ORF">PCOR1329_LOCUS77267</name>
</gene>
<accession>A0ABN9XJ60</accession>
<sequence length="61" mass="6317">PRQRALAQRVGAAQRAVRAPGRAGELPGAVGPVAGLPQEAARGGRGAEDGRHGGLRDRRRE</sequence>
<feature type="non-terminal residue" evidence="2">
    <location>
        <position position="1"/>
    </location>
</feature>
<feature type="region of interest" description="Disordered" evidence="1">
    <location>
        <begin position="18"/>
        <end position="61"/>
    </location>
</feature>
<evidence type="ECO:0000313" key="3">
    <source>
        <dbReference type="Proteomes" id="UP001189429"/>
    </source>
</evidence>
<reference evidence="2" key="1">
    <citation type="submission" date="2023-10" db="EMBL/GenBank/DDBJ databases">
        <authorList>
            <person name="Chen Y."/>
            <person name="Shah S."/>
            <person name="Dougan E. K."/>
            <person name="Thang M."/>
            <person name="Chan C."/>
        </authorList>
    </citation>
    <scope>NUCLEOTIDE SEQUENCE [LARGE SCALE GENOMIC DNA]</scope>
</reference>
<dbReference type="Proteomes" id="UP001189429">
    <property type="component" value="Unassembled WGS sequence"/>
</dbReference>
<comment type="caution">
    <text evidence="2">The sequence shown here is derived from an EMBL/GenBank/DDBJ whole genome shotgun (WGS) entry which is preliminary data.</text>
</comment>